<proteinExistence type="predicted"/>
<dbReference type="Proteomes" id="UP000000305">
    <property type="component" value="Unassembled WGS sequence"/>
</dbReference>
<dbReference type="EMBL" id="GL734717">
    <property type="protein sequence ID" value="EFX61354.1"/>
    <property type="molecule type" value="Genomic_DNA"/>
</dbReference>
<sequence>MAAEKDGRNAVYQYLPLYNHENRKKVYKTLDTRFYYNNSDRIEKAIAAMNIMSDETSQKGNYEDMPDLEEIPPIKHIPIPPRKVNENIYPARTEMSRLDDGAPSLKLRNFKRLIDKAKSKLPPPPGYRRDYFFITSESDSDIEKNIIADNKITPSEDEDDDDLNELE</sequence>
<dbReference type="InParanoid" id="E9I3S6"/>
<dbReference type="PhylomeDB" id="E9I3S6"/>
<gene>
    <name evidence="2" type="ORF">DAPPUDRAFT_122197</name>
</gene>
<feature type="region of interest" description="Disordered" evidence="1">
    <location>
        <begin position="145"/>
        <end position="167"/>
    </location>
</feature>
<protein>
    <submittedName>
        <fullName evidence="2">Uncharacterized protein</fullName>
    </submittedName>
</protein>
<evidence type="ECO:0000313" key="2">
    <source>
        <dbReference type="EMBL" id="EFX61354.1"/>
    </source>
</evidence>
<evidence type="ECO:0000256" key="1">
    <source>
        <dbReference type="SAM" id="MobiDB-lite"/>
    </source>
</evidence>
<evidence type="ECO:0000313" key="3">
    <source>
        <dbReference type="Proteomes" id="UP000000305"/>
    </source>
</evidence>
<dbReference type="KEGG" id="dpx:DAPPUDRAFT_122197"/>
<dbReference type="AlphaFoldDB" id="E9I3S6"/>
<feature type="region of interest" description="Disordered" evidence="1">
    <location>
        <begin position="63"/>
        <end position="82"/>
    </location>
</feature>
<name>E9I3S6_DAPPU</name>
<keyword evidence="3" id="KW-1185">Reference proteome</keyword>
<accession>E9I3S6</accession>
<feature type="compositionally biased region" description="Acidic residues" evidence="1">
    <location>
        <begin position="155"/>
        <end position="167"/>
    </location>
</feature>
<dbReference type="HOGENOM" id="CLU_135818_0_0_1"/>
<dbReference type="OrthoDB" id="194358at2759"/>
<reference evidence="2 3" key="1">
    <citation type="journal article" date="2011" name="Science">
        <title>The ecoresponsive genome of Daphnia pulex.</title>
        <authorList>
            <person name="Colbourne J.K."/>
            <person name="Pfrender M.E."/>
            <person name="Gilbert D."/>
            <person name="Thomas W.K."/>
            <person name="Tucker A."/>
            <person name="Oakley T.H."/>
            <person name="Tokishita S."/>
            <person name="Aerts A."/>
            <person name="Arnold G.J."/>
            <person name="Basu M.K."/>
            <person name="Bauer D.J."/>
            <person name="Caceres C.E."/>
            <person name="Carmel L."/>
            <person name="Casola C."/>
            <person name="Choi J.H."/>
            <person name="Detter J.C."/>
            <person name="Dong Q."/>
            <person name="Dusheyko S."/>
            <person name="Eads B.D."/>
            <person name="Frohlich T."/>
            <person name="Geiler-Samerotte K.A."/>
            <person name="Gerlach D."/>
            <person name="Hatcher P."/>
            <person name="Jogdeo S."/>
            <person name="Krijgsveld J."/>
            <person name="Kriventseva E.V."/>
            <person name="Kultz D."/>
            <person name="Laforsch C."/>
            <person name="Lindquist E."/>
            <person name="Lopez J."/>
            <person name="Manak J.R."/>
            <person name="Muller J."/>
            <person name="Pangilinan J."/>
            <person name="Patwardhan R.P."/>
            <person name="Pitluck S."/>
            <person name="Pritham E.J."/>
            <person name="Rechtsteiner A."/>
            <person name="Rho M."/>
            <person name="Rogozin I.B."/>
            <person name="Sakarya O."/>
            <person name="Salamov A."/>
            <person name="Schaack S."/>
            <person name="Shapiro H."/>
            <person name="Shiga Y."/>
            <person name="Skalitzky C."/>
            <person name="Smith Z."/>
            <person name="Souvorov A."/>
            <person name="Sung W."/>
            <person name="Tang Z."/>
            <person name="Tsuchiya D."/>
            <person name="Tu H."/>
            <person name="Vos H."/>
            <person name="Wang M."/>
            <person name="Wolf Y.I."/>
            <person name="Yamagata H."/>
            <person name="Yamada T."/>
            <person name="Ye Y."/>
            <person name="Shaw J.R."/>
            <person name="Andrews J."/>
            <person name="Crease T.J."/>
            <person name="Tang H."/>
            <person name="Lucas S.M."/>
            <person name="Robertson H.M."/>
            <person name="Bork P."/>
            <person name="Koonin E.V."/>
            <person name="Zdobnov E.M."/>
            <person name="Grigoriev I.V."/>
            <person name="Lynch M."/>
            <person name="Boore J.L."/>
        </authorList>
    </citation>
    <scope>NUCLEOTIDE SEQUENCE [LARGE SCALE GENOMIC DNA]</scope>
</reference>
<organism evidence="2 3">
    <name type="scientific">Daphnia pulex</name>
    <name type="common">Water flea</name>
    <dbReference type="NCBI Taxonomy" id="6669"/>
    <lineage>
        <taxon>Eukaryota</taxon>
        <taxon>Metazoa</taxon>
        <taxon>Ecdysozoa</taxon>
        <taxon>Arthropoda</taxon>
        <taxon>Crustacea</taxon>
        <taxon>Branchiopoda</taxon>
        <taxon>Diplostraca</taxon>
        <taxon>Cladocera</taxon>
        <taxon>Anomopoda</taxon>
        <taxon>Daphniidae</taxon>
        <taxon>Daphnia</taxon>
    </lineage>
</organism>